<keyword evidence="2" id="KW-1185">Reference proteome</keyword>
<sequence length="91" mass="10035">MSLHKEPDTTALEHLLMSLLREIVGDAHIDQDSAIGTVLIEHFIQLAAREEVPLDHELLAHNPTIHQLAQRLLAMPEQRHATPGGETGHAS</sequence>
<accession>A0A8J3N9R6</accession>
<dbReference type="RefSeq" id="WP_220211456.1">
    <property type="nucleotide sequence ID" value="NZ_BNJK01000003.1"/>
</dbReference>
<dbReference type="EMBL" id="BNJK01000003">
    <property type="protein sequence ID" value="GHP00886.1"/>
    <property type="molecule type" value="Genomic_DNA"/>
</dbReference>
<comment type="caution">
    <text evidence="1">The sequence shown here is derived from an EMBL/GenBank/DDBJ whole genome shotgun (WGS) entry which is preliminary data.</text>
</comment>
<dbReference type="AlphaFoldDB" id="A0A8J3N9R6"/>
<reference evidence="1" key="1">
    <citation type="submission" date="2020-10" db="EMBL/GenBank/DDBJ databases">
        <title>Taxonomic study of unclassified bacteria belonging to the class Ktedonobacteria.</title>
        <authorList>
            <person name="Yabe S."/>
            <person name="Wang C.M."/>
            <person name="Zheng Y."/>
            <person name="Sakai Y."/>
            <person name="Cavaletti L."/>
            <person name="Monciardini P."/>
            <person name="Donadio S."/>
        </authorList>
    </citation>
    <scope>NUCLEOTIDE SEQUENCE</scope>
    <source>
        <strain evidence="1">ID150040</strain>
    </source>
</reference>
<proteinExistence type="predicted"/>
<evidence type="ECO:0000313" key="2">
    <source>
        <dbReference type="Proteomes" id="UP000597444"/>
    </source>
</evidence>
<evidence type="ECO:0000313" key="1">
    <source>
        <dbReference type="EMBL" id="GHP00886.1"/>
    </source>
</evidence>
<dbReference type="Proteomes" id="UP000597444">
    <property type="component" value="Unassembled WGS sequence"/>
</dbReference>
<gene>
    <name evidence="1" type="ORF">KSF_109330</name>
</gene>
<name>A0A8J3N9R6_9CHLR</name>
<organism evidence="1 2">
    <name type="scientific">Reticulibacter mediterranei</name>
    <dbReference type="NCBI Taxonomy" id="2778369"/>
    <lineage>
        <taxon>Bacteria</taxon>
        <taxon>Bacillati</taxon>
        <taxon>Chloroflexota</taxon>
        <taxon>Ktedonobacteria</taxon>
        <taxon>Ktedonobacterales</taxon>
        <taxon>Reticulibacteraceae</taxon>
        <taxon>Reticulibacter</taxon>
    </lineage>
</organism>
<protein>
    <submittedName>
        <fullName evidence="1">Uncharacterized protein</fullName>
    </submittedName>
</protein>